<keyword evidence="2" id="KW-1185">Reference proteome</keyword>
<gene>
    <name evidence="1" type="ORF">EPI10_023491</name>
</gene>
<dbReference type="Proteomes" id="UP000325315">
    <property type="component" value="Unassembled WGS sequence"/>
</dbReference>
<keyword evidence="1" id="KW-0808">Transferase</keyword>
<organism evidence="1 2">
    <name type="scientific">Gossypium australe</name>
    <dbReference type="NCBI Taxonomy" id="47621"/>
    <lineage>
        <taxon>Eukaryota</taxon>
        <taxon>Viridiplantae</taxon>
        <taxon>Streptophyta</taxon>
        <taxon>Embryophyta</taxon>
        <taxon>Tracheophyta</taxon>
        <taxon>Spermatophyta</taxon>
        <taxon>Magnoliopsida</taxon>
        <taxon>eudicotyledons</taxon>
        <taxon>Gunneridae</taxon>
        <taxon>Pentapetalae</taxon>
        <taxon>rosids</taxon>
        <taxon>malvids</taxon>
        <taxon>Malvales</taxon>
        <taxon>Malvaceae</taxon>
        <taxon>Malvoideae</taxon>
        <taxon>Gossypium</taxon>
    </lineage>
</organism>
<name>A0A5B6VVF7_9ROSI</name>
<keyword evidence="1" id="KW-0548">Nucleotidyltransferase</keyword>
<reference evidence="2" key="1">
    <citation type="journal article" date="2019" name="Plant Biotechnol. J.">
        <title>Genome sequencing of the Australian wild diploid species Gossypium australe highlights disease resistance and delayed gland morphogenesis.</title>
        <authorList>
            <person name="Cai Y."/>
            <person name="Cai X."/>
            <person name="Wang Q."/>
            <person name="Wang P."/>
            <person name="Zhang Y."/>
            <person name="Cai C."/>
            <person name="Xu Y."/>
            <person name="Wang K."/>
            <person name="Zhou Z."/>
            <person name="Wang C."/>
            <person name="Geng S."/>
            <person name="Li B."/>
            <person name="Dong Q."/>
            <person name="Hou Y."/>
            <person name="Wang H."/>
            <person name="Ai P."/>
            <person name="Liu Z."/>
            <person name="Yi F."/>
            <person name="Sun M."/>
            <person name="An G."/>
            <person name="Cheng J."/>
            <person name="Zhang Y."/>
            <person name="Shi Q."/>
            <person name="Xie Y."/>
            <person name="Shi X."/>
            <person name="Chang Y."/>
            <person name="Huang F."/>
            <person name="Chen Y."/>
            <person name="Hong S."/>
            <person name="Mi L."/>
            <person name="Sun Q."/>
            <person name="Zhang L."/>
            <person name="Zhou B."/>
            <person name="Peng R."/>
            <person name="Zhang X."/>
            <person name="Liu F."/>
        </authorList>
    </citation>
    <scope>NUCLEOTIDE SEQUENCE [LARGE SCALE GENOMIC DNA]</scope>
    <source>
        <strain evidence="2">cv. PA1801</strain>
    </source>
</reference>
<dbReference type="AlphaFoldDB" id="A0A5B6VVF7"/>
<proteinExistence type="predicted"/>
<keyword evidence="1" id="KW-0695">RNA-directed DNA polymerase</keyword>
<evidence type="ECO:0000313" key="2">
    <source>
        <dbReference type="Proteomes" id="UP000325315"/>
    </source>
</evidence>
<dbReference type="EMBL" id="SMMG02000005">
    <property type="protein sequence ID" value="KAA3473083.1"/>
    <property type="molecule type" value="Genomic_DNA"/>
</dbReference>
<comment type="caution">
    <text evidence="1">The sequence shown here is derived from an EMBL/GenBank/DDBJ whole genome shotgun (WGS) entry which is preliminary data.</text>
</comment>
<sequence length="118" mass="13982">MCLEEPQNFEDDQDCNFSPDLLRMILPHKVSEEIVSLGVEQEKKEAKIKSCITSETRRILVKIQDVFAWLYQKMPGLNTNIVVHWLPIKEECKPVQQKLRRMIPDILLKRKKRSHEKI</sequence>
<dbReference type="GO" id="GO:0003964">
    <property type="term" value="F:RNA-directed DNA polymerase activity"/>
    <property type="evidence" value="ECO:0007669"/>
    <property type="project" value="UniProtKB-KW"/>
</dbReference>
<evidence type="ECO:0000313" key="1">
    <source>
        <dbReference type="EMBL" id="KAA3473083.1"/>
    </source>
</evidence>
<accession>A0A5B6VVF7</accession>
<dbReference type="OrthoDB" id="1724165at2759"/>
<protein>
    <submittedName>
        <fullName evidence="1">RNA-directed DNA polymerase</fullName>
    </submittedName>
</protein>